<dbReference type="Proteomes" id="UP001230220">
    <property type="component" value="Unassembled WGS sequence"/>
</dbReference>
<dbReference type="PROSITE" id="PS50044">
    <property type="entry name" value="SIGMA54_3"/>
    <property type="match status" value="1"/>
</dbReference>
<evidence type="ECO:0000256" key="7">
    <source>
        <dbReference type="ARBA" id="ARBA00023125"/>
    </source>
</evidence>
<evidence type="ECO:0000256" key="6">
    <source>
        <dbReference type="ARBA" id="ARBA00023082"/>
    </source>
</evidence>
<dbReference type="NCBIfam" id="TIGR02395">
    <property type="entry name" value="rpoN_sigma"/>
    <property type="match status" value="1"/>
</dbReference>
<dbReference type="Gene3D" id="1.10.10.60">
    <property type="entry name" value="Homeodomain-like"/>
    <property type="match status" value="1"/>
</dbReference>
<evidence type="ECO:0000313" key="11">
    <source>
        <dbReference type="EMBL" id="MDQ0360117.1"/>
    </source>
</evidence>
<evidence type="ECO:0000313" key="12">
    <source>
        <dbReference type="Proteomes" id="UP001230220"/>
    </source>
</evidence>
<evidence type="ECO:0000256" key="1">
    <source>
        <dbReference type="ARBA" id="ARBA00008798"/>
    </source>
</evidence>
<keyword evidence="12" id="KW-1185">Reference proteome</keyword>
<evidence type="ECO:0000256" key="3">
    <source>
        <dbReference type="ARBA" id="ARBA00022679"/>
    </source>
</evidence>
<evidence type="ECO:0000259" key="10">
    <source>
        <dbReference type="Pfam" id="PF04963"/>
    </source>
</evidence>
<dbReference type="Gene3D" id="1.10.10.1330">
    <property type="entry name" value="RNA polymerase sigma-54 factor, core-binding domain"/>
    <property type="match status" value="1"/>
</dbReference>
<dbReference type="EMBL" id="JAUSUR010000001">
    <property type="protein sequence ID" value="MDQ0360117.1"/>
    <property type="molecule type" value="Genomic_DNA"/>
</dbReference>
<keyword evidence="5" id="KW-0805">Transcription regulation</keyword>
<keyword evidence="6" id="KW-0731">Sigma factor</keyword>
<dbReference type="PIRSF" id="PIRSF000774">
    <property type="entry name" value="RpoN"/>
    <property type="match status" value="1"/>
</dbReference>
<keyword evidence="8" id="KW-0804">Transcription</keyword>
<comment type="caution">
    <text evidence="11">The sequence shown here is derived from an EMBL/GenBank/DDBJ whole genome shotgun (WGS) entry which is preliminary data.</text>
</comment>
<keyword evidence="7" id="KW-0238">DNA-binding</keyword>
<keyword evidence="3" id="KW-0808">Transferase</keyword>
<dbReference type="InterPro" id="IPR000394">
    <property type="entry name" value="RNA_pol_sigma_54"/>
</dbReference>
<protein>
    <submittedName>
        <fullName evidence="11">RNA polymerase sigma-54 factor</fullName>
    </submittedName>
</protein>
<evidence type="ECO:0000256" key="8">
    <source>
        <dbReference type="ARBA" id="ARBA00023163"/>
    </source>
</evidence>
<feature type="domain" description="RNA polymerase sigma factor 54 core-binding" evidence="10">
    <location>
        <begin position="69"/>
        <end position="249"/>
    </location>
</feature>
<sequence length="416" mass="48281">MTKTKTEILITQKQKLNLSLQMKQSLFIMQLNRIQLKDYIKEQLEENPLLEVEETYFSDHSQDFIQADFYQEDNSLVSILLEQLSYSDIKNKNLGEYIIYSLNEQGYLSEAFATIAKVNKTTVKEVKQVVKVIQQFEPLGVASKDMYEALIVQAETLYPKDQLLPVIIKYHLSDIAENKLSIIIEETNSSKEELSDSLKNLRTLEPRPGNGYTHQPTVFIEPDIEFIVEDDHIQVKLLNIPKINIKNIYNNQKTLDAEDKKIIQNFIRDGKQLIDFLNKRNLSLLSIVDTMADTQSASLIEDQPLQPLRLKDIAENCNMHLSTVSRIIKNKYFLFHNQIYPLHILLSKKTKDGSSVEQVKHLIDSLIKNEEKPLSDQKLYTLITNQGIQCSRRAISNYRNELGYPSSYLRKKHEER</sequence>
<dbReference type="Pfam" id="PF00309">
    <property type="entry name" value="Sigma54_AID"/>
    <property type="match status" value="1"/>
</dbReference>
<evidence type="ECO:0000256" key="4">
    <source>
        <dbReference type="ARBA" id="ARBA00022695"/>
    </source>
</evidence>
<dbReference type="PANTHER" id="PTHR32248">
    <property type="entry name" value="RNA POLYMERASE SIGMA-54 FACTOR"/>
    <property type="match status" value="1"/>
</dbReference>
<dbReference type="RefSeq" id="WP_307405774.1">
    <property type="nucleotide sequence ID" value="NZ_JAUSUR010000001.1"/>
</dbReference>
<evidence type="ECO:0000256" key="2">
    <source>
        <dbReference type="ARBA" id="ARBA00022478"/>
    </source>
</evidence>
<reference evidence="11 12" key="1">
    <citation type="submission" date="2023-07" db="EMBL/GenBank/DDBJ databases">
        <title>Genomic Encyclopedia of Type Strains, Phase IV (KMG-IV): sequencing the most valuable type-strain genomes for metagenomic binning, comparative biology and taxonomic classification.</title>
        <authorList>
            <person name="Goeker M."/>
        </authorList>
    </citation>
    <scope>NUCLEOTIDE SEQUENCE [LARGE SCALE GENOMIC DNA]</scope>
    <source>
        <strain evidence="11 12">DSM 16784</strain>
    </source>
</reference>
<keyword evidence="2" id="KW-0240">DNA-directed RNA polymerase</keyword>
<keyword evidence="4" id="KW-0548">Nucleotidyltransferase</keyword>
<proteinExistence type="inferred from homology"/>
<dbReference type="Pfam" id="PF04963">
    <property type="entry name" value="Sigma54_CBD"/>
    <property type="match status" value="1"/>
</dbReference>
<comment type="similarity">
    <text evidence="1">Belongs to the sigma-54 factor family.</text>
</comment>
<dbReference type="PANTHER" id="PTHR32248:SF4">
    <property type="entry name" value="RNA POLYMERASE SIGMA-54 FACTOR"/>
    <property type="match status" value="1"/>
</dbReference>
<dbReference type="InterPro" id="IPR007634">
    <property type="entry name" value="RNA_pol_sigma_54_DNA-bd"/>
</dbReference>
<feature type="domain" description="RNA polymerase sigma factor 54 DNA-binding" evidence="9">
    <location>
        <begin position="263"/>
        <end position="412"/>
    </location>
</feature>
<gene>
    <name evidence="11" type="ORF">J2S15_000848</name>
</gene>
<dbReference type="PRINTS" id="PR00045">
    <property type="entry name" value="SIGMA54FCT"/>
</dbReference>
<dbReference type="Pfam" id="PF04552">
    <property type="entry name" value="Sigma54_DBD"/>
    <property type="match status" value="1"/>
</dbReference>
<name>A0ABU0DZQ5_9FIRM</name>
<accession>A0ABU0DZQ5</accession>
<evidence type="ECO:0000259" key="9">
    <source>
        <dbReference type="Pfam" id="PF04552"/>
    </source>
</evidence>
<organism evidence="11 12">
    <name type="scientific">Breznakia pachnodae</name>
    <dbReference type="NCBI Taxonomy" id="265178"/>
    <lineage>
        <taxon>Bacteria</taxon>
        <taxon>Bacillati</taxon>
        <taxon>Bacillota</taxon>
        <taxon>Erysipelotrichia</taxon>
        <taxon>Erysipelotrichales</taxon>
        <taxon>Erysipelotrichaceae</taxon>
        <taxon>Breznakia</taxon>
    </lineage>
</organism>
<dbReference type="InterPro" id="IPR038709">
    <property type="entry name" value="RpoN_core-bd_sf"/>
</dbReference>
<dbReference type="InterPro" id="IPR007046">
    <property type="entry name" value="RNA_pol_sigma_54_core-bd"/>
</dbReference>
<evidence type="ECO:0000256" key="5">
    <source>
        <dbReference type="ARBA" id="ARBA00023015"/>
    </source>
</evidence>